<evidence type="ECO:0000256" key="2">
    <source>
        <dbReference type="ARBA" id="ARBA00022630"/>
    </source>
</evidence>
<keyword evidence="3" id="KW-0274">FAD</keyword>
<gene>
    <name evidence="7" type="ORF">EV356DRAFT_509475</name>
</gene>
<dbReference type="GO" id="GO:0004497">
    <property type="term" value="F:monooxygenase activity"/>
    <property type="evidence" value="ECO:0007669"/>
    <property type="project" value="UniProtKB-KW"/>
</dbReference>
<dbReference type="PROSITE" id="PS51257">
    <property type="entry name" value="PROKAR_LIPOPROTEIN"/>
    <property type="match status" value="1"/>
</dbReference>
<dbReference type="InterPro" id="IPR036188">
    <property type="entry name" value="FAD/NAD-bd_sf"/>
</dbReference>
<proteinExistence type="predicted"/>
<dbReference type="AlphaFoldDB" id="A0A6A6GXJ3"/>
<dbReference type="Proteomes" id="UP000800092">
    <property type="component" value="Unassembled WGS sequence"/>
</dbReference>
<dbReference type="EMBL" id="ML991848">
    <property type="protein sequence ID" value="KAF2230063.1"/>
    <property type="molecule type" value="Genomic_DNA"/>
</dbReference>
<dbReference type="PRINTS" id="PR00420">
    <property type="entry name" value="RNGMNOXGNASE"/>
</dbReference>
<evidence type="ECO:0000313" key="7">
    <source>
        <dbReference type="EMBL" id="KAF2230063.1"/>
    </source>
</evidence>
<evidence type="ECO:0000313" key="8">
    <source>
        <dbReference type="Proteomes" id="UP000800092"/>
    </source>
</evidence>
<dbReference type="PANTHER" id="PTHR47178:SF2">
    <property type="entry name" value="FAD-BINDING DOMAIN-CONTAINING PROTEIN"/>
    <property type="match status" value="1"/>
</dbReference>
<keyword evidence="4" id="KW-0560">Oxidoreductase</keyword>
<evidence type="ECO:0000256" key="3">
    <source>
        <dbReference type="ARBA" id="ARBA00022827"/>
    </source>
</evidence>
<reference evidence="7" key="1">
    <citation type="journal article" date="2020" name="Stud. Mycol.">
        <title>101 Dothideomycetes genomes: a test case for predicting lifestyles and emergence of pathogens.</title>
        <authorList>
            <person name="Haridas S."/>
            <person name="Albert R."/>
            <person name="Binder M."/>
            <person name="Bloem J."/>
            <person name="Labutti K."/>
            <person name="Salamov A."/>
            <person name="Andreopoulos B."/>
            <person name="Baker S."/>
            <person name="Barry K."/>
            <person name="Bills G."/>
            <person name="Bluhm B."/>
            <person name="Cannon C."/>
            <person name="Castanera R."/>
            <person name="Culley D."/>
            <person name="Daum C."/>
            <person name="Ezra D."/>
            <person name="Gonzalez J."/>
            <person name="Henrissat B."/>
            <person name="Kuo A."/>
            <person name="Liang C."/>
            <person name="Lipzen A."/>
            <person name="Lutzoni F."/>
            <person name="Magnuson J."/>
            <person name="Mondo S."/>
            <person name="Nolan M."/>
            <person name="Ohm R."/>
            <person name="Pangilinan J."/>
            <person name="Park H.-J."/>
            <person name="Ramirez L."/>
            <person name="Alfaro M."/>
            <person name="Sun H."/>
            <person name="Tritt A."/>
            <person name="Yoshinaga Y."/>
            <person name="Zwiers L.-H."/>
            <person name="Turgeon B."/>
            <person name="Goodwin S."/>
            <person name="Spatafora J."/>
            <person name="Crous P."/>
            <person name="Grigoriev I."/>
        </authorList>
    </citation>
    <scope>NUCLEOTIDE SEQUENCE</scope>
    <source>
        <strain evidence="7">Tuck. ex Michener</strain>
    </source>
</reference>
<comment type="cofactor">
    <cofactor evidence="1">
        <name>FAD</name>
        <dbReference type="ChEBI" id="CHEBI:57692"/>
    </cofactor>
</comment>
<name>A0A6A6GXJ3_VIRVR</name>
<keyword evidence="2" id="KW-0285">Flavoprotein</keyword>
<keyword evidence="8" id="KW-1185">Reference proteome</keyword>
<dbReference type="PANTHER" id="PTHR47178">
    <property type="entry name" value="MONOOXYGENASE, FAD-BINDING"/>
    <property type="match status" value="1"/>
</dbReference>
<evidence type="ECO:0000259" key="6">
    <source>
        <dbReference type="Pfam" id="PF01494"/>
    </source>
</evidence>
<dbReference type="Gene3D" id="3.50.50.60">
    <property type="entry name" value="FAD/NAD(P)-binding domain"/>
    <property type="match status" value="1"/>
</dbReference>
<dbReference type="GO" id="GO:0071949">
    <property type="term" value="F:FAD binding"/>
    <property type="evidence" value="ECO:0007669"/>
    <property type="project" value="InterPro"/>
</dbReference>
<protein>
    <submittedName>
        <fullName evidence="7">FAD/NAD(P)-binding domain-containing protein</fullName>
    </submittedName>
</protein>
<feature type="domain" description="FAD-binding" evidence="6">
    <location>
        <begin position="299"/>
        <end position="362"/>
    </location>
</feature>
<dbReference type="SUPFAM" id="SSF51905">
    <property type="entry name" value="FAD/NAD(P)-binding domain"/>
    <property type="match status" value="1"/>
</dbReference>
<keyword evidence="5" id="KW-0503">Monooxygenase</keyword>
<feature type="domain" description="FAD-binding" evidence="6">
    <location>
        <begin position="7"/>
        <end position="172"/>
    </location>
</feature>
<evidence type="ECO:0000256" key="4">
    <source>
        <dbReference type="ARBA" id="ARBA00023002"/>
    </source>
</evidence>
<evidence type="ECO:0000256" key="1">
    <source>
        <dbReference type="ARBA" id="ARBA00001974"/>
    </source>
</evidence>
<accession>A0A6A6GXJ3</accession>
<evidence type="ECO:0000256" key="5">
    <source>
        <dbReference type="ARBA" id="ARBA00023033"/>
    </source>
</evidence>
<dbReference type="Pfam" id="PF01494">
    <property type="entry name" value="FAD_binding_3"/>
    <property type="match status" value="2"/>
</dbReference>
<organism evidence="7 8">
    <name type="scientific">Viridothelium virens</name>
    <name type="common">Speckled blister lichen</name>
    <name type="synonym">Trypethelium virens</name>
    <dbReference type="NCBI Taxonomy" id="1048519"/>
    <lineage>
        <taxon>Eukaryota</taxon>
        <taxon>Fungi</taxon>
        <taxon>Dikarya</taxon>
        <taxon>Ascomycota</taxon>
        <taxon>Pezizomycotina</taxon>
        <taxon>Dothideomycetes</taxon>
        <taxon>Dothideomycetes incertae sedis</taxon>
        <taxon>Trypetheliales</taxon>
        <taxon>Trypetheliaceae</taxon>
        <taxon>Viridothelium</taxon>
    </lineage>
</organism>
<dbReference type="OrthoDB" id="47494at2759"/>
<dbReference type="InterPro" id="IPR002938">
    <property type="entry name" value="FAD-bd"/>
</dbReference>
<sequence length="411" mass="45392">MASRGIHVVIIGAGCTGLILAHSLQKLGIKCSIYDAEPSGTTYRPREWSMGIHWSLPHLESLLPSELWARLREAQNDPFAEAEEGDAMTIYNGLTGEVMAALPIEGKIVRVSRRKFRALLAEAVDVQYGHSLSGITYGSDDVIAEFENGKEVRGTLIVGCDGPRSKVRDLLLGEEKAKVTPIELVHSNTVVSYGDAEKARFVRSAHPIFSMAIHPDVFCFLSIQDVPDPDKPETWKFHIVTSWLGSRDPSMDYGARLAQLKQKASPLCEPFRSANLWMPEDTKITYDPISYWVSIPWDTRGGRCTLAGDAAHPMTPHRGQGLNHAIQDVFNLVKTLEALHPDGSNLASSIGEYSREVARRGADEVLNSKNSGYMFLDWDQLKNSPLMRHGLKKSKLEDTEANSVKVNGAKA</sequence>